<evidence type="ECO:0000313" key="2">
    <source>
        <dbReference type="EMBL" id="OHA09407.1"/>
    </source>
</evidence>
<accession>A0A1G2LCR5</accession>
<sequence length="188" mass="21209">MKIAALGIGVIAVFAAFAWFLFLNECEDDWCFIFEWQRARRVTDFETCARFGFGVMESYPLQCAAGGKTYWQDIGNRLEKMDLIRVVKPQPGDMVSSPLVVEGEARGTWFFEGSFPVYILDVNGNTLGAIPAEAQGEWMTEDFVPFRAVLEFKKPTTERGTLALKKDNPSGLPEHDDELRIPIRFTAP</sequence>
<organism evidence="2 3">
    <name type="scientific">Candidatus Sungbacteria bacterium RIFCSPLOWO2_01_FULL_59_16</name>
    <dbReference type="NCBI Taxonomy" id="1802280"/>
    <lineage>
        <taxon>Bacteria</taxon>
        <taxon>Candidatus Sungiibacteriota</taxon>
    </lineage>
</organism>
<reference evidence="2 3" key="1">
    <citation type="journal article" date="2016" name="Nat. Commun.">
        <title>Thousands of microbial genomes shed light on interconnected biogeochemical processes in an aquifer system.</title>
        <authorList>
            <person name="Anantharaman K."/>
            <person name="Brown C.T."/>
            <person name="Hug L.A."/>
            <person name="Sharon I."/>
            <person name="Castelle C.J."/>
            <person name="Probst A.J."/>
            <person name="Thomas B.C."/>
            <person name="Singh A."/>
            <person name="Wilkins M.J."/>
            <person name="Karaoz U."/>
            <person name="Brodie E.L."/>
            <person name="Williams K.H."/>
            <person name="Hubbard S.S."/>
            <person name="Banfield J.F."/>
        </authorList>
    </citation>
    <scope>NUCLEOTIDE SEQUENCE [LARGE SCALE GENOMIC DNA]</scope>
</reference>
<gene>
    <name evidence="2" type="ORF">A3B37_02495</name>
</gene>
<dbReference type="EMBL" id="MHQS01000003">
    <property type="protein sequence ID" value="OHA09407.1"/>
    <property type="molecule type" value="Genomic_DNA"/>
</dbReference>
<dbReference type="Proteomes" id="UP000176705">
    <property type="component" value="Unassembled WGS sequence"/>
</dbReference>
<evidence type="ECO:0000313" key="3">
    <source>
        <dbReference type="Proteomes" id="UP000176705"/>
    </source>
</evidence>
<comment type="caution">
    <text evidence="2">The sequence shown here is derived from an EMBL/GenBank/DDBJ whole genome shotgun (WGS) entry which is preliminary data.</text>
</comment>
<dbReference type="InterPro" id="IPR018911">
    <property type="entry name" value="Gmad2_Ig-like_dom"/>
</dbReference>
<proteinExistence type="predicted"/>
<protein>
    <recommendedName>
        <fullName evidence="1">Bacterial spore germination immunoglobulin-like domain-containing protein</fullName>
    </recommendedName>
</protein>
<dbReference type="Pfam" id="PF10648">
    <property type="entry name" value="Gmad2"/>
    <property type="match status" value="1"/>
</dbReference>
<name>A0A1G2LCR5_9BACT</name>
<evidence type="ECO:0000259" key="1">
    <source>
        <dbReference type="Pfam" id="PF10648"/>
    </source>
</evidence>
<dbReference type="STRING" id="1802280.A3B37_02495"/>
<feature type="domain" description="Bacterial spore germination immunoglobulin-like" evidence="1">
    <location>
        <begin position="84"/>
        <end position="170"/>
    </location>
</feature>
<dbReference type="AlphaFoldDB" id="A0A1G2LCR5"/>